<evidence type="ECO:0000256" key="9">
    <source>
        <dbReference type="ARBA" id="ARBA00023288"/>
    </source>
</evidence>
<comment type="pathway">
    <text evidence="1 13">Cell wall biogenesis; peptidoglycan biosynthesis.</text>
</comment>
<evidence type="ECO:0000256" key="6">
    <source>
        <dbReference type="ARBA" id="ARBA00022984"/>
    </source>
</evidence>
<keyword evidence="11 13" id="KW-0961">Cell wall biogenesis/degradation</keyword>
<reference evidence="17" key="1">
    <citation type="submission" date="2017-12" db="EMBL/GenBank/DDBJ databases">
        <title>Whole genome sequencing of Acidipropionibacterium jensenii strains JS279 and JS280.</title>
        <authorList>
            <person name="Deptula P."/>
            <person name="Laine P."/>
            <person name="Smolander O.-P."/>
            <person name="Paulin L."/>
            <person name="Auvinen P."/>
            <person name="Varmanen P."/>
        </authorList>
    </citation>
    <scope>NUCLEOTIDE SEQUENCE [LARGE SCALE GENOMIC DNA]</scope>
    <source>
        <strain evidence="17">JS280</strain>
    </source>
</reference>
<dbReference type="FunFam" id="2.40.440.10:FF:000005">
    <property type="entry name" value="L,D-transpeptidase 2"/>
    <property type="match status" value="1"/>
</dbReference>
<dbReference type="GO" id="GO:0018104">
    <property type="term" value="P:peptidoglycan-protein cross-linking"/>
    <property type="evidence" value="ECO:0007669"/>
    <property type="project" value="TreeGrafter"/>
</dbReference>
<accession>A0A3T0S2D1</accession>
<dbReference type="Pfam" id="PF03734">
    <property type="entry name" value="YkuD"/>
    <property type="match status" value="1"/>
</dbReference>
<name>A0A3T0S2D1_9ACTN</name>
<evidence type="ECO:0000256" key="1">
    <source>
        <dbReference type="ARBA" id="ARBA00004752"/>
    </source>
</evidence>
<dbReference type="UniPathway" id="UPA00219"/>
<dbReference type="AlphaFoldDB" id="A0A3T0S2D1"/>
<evidence type="ECO:0000256" key="14">
    <source>
        <dbReference type="SAM" id="MobiDB-lite"/>
    </source>
</evidence>
<dbReference type="PROSITE" id="PS52029">
    <property type="entry name" value="LD_TPASE"/>
    <property type="match status" value="1"/>
</dbReference>
<dbReference type="InterPro" id="IPR050979">
    <property type="entry name" value="LD-transpeptidase"/>
</dbReference>
<evidence type="ECO:0000256" key="11">
    <source>
        <dbReference type="ARBA" id="ARBA00023316"/>
    </source>
</evidence>
<dbReference type="InterPro" id="IPR041280">
    <property type="entry name" value="Big_10"/>
</dbReference>
<dbReference type="GO" id="GO:0071972">
    <property type="term" value="F:peptidoglycan L,D-transpeptidase activity"/>
    <property type="evidence" value="ECO:0007669"/>
    <property type="project" value="TreeGrafter"/>
</dbReference>
<evidence type="ECO:0000256" key="3">
    <source>
        <dbReference type="ARBA" id="ARBA00022679"/>
    </source>
</evidence>
<dbReference type="GO" id="GO:0016746">
    <property type="term" value="F:acyltransferase activity"/>
    <property type="evidence" value="ECO:0007669"/>
    <property type="project" value="UniProtKB-KW"/>
</dbReference>
<evidence type="ECO:0000256" key="5">
    <source>
        <dbReference type="ARBA" id="ARBA00022960"/>
    </source>
</evidence>
<dbReference type="KEGG" id="aji:C0Z10_13210"/>
<proteinExistence type="predicted"/>
<evidence type="ECO:0000256" key="2">
    <source>
        <dbReference type="ARBA" id="ARBA00022475"/>
    </source>
</evidence>
<dbReference type="EMBL" id="CP025570">
    <property type="protein sequence ID" value="AZZ40536.1"/>
    <property type="molecule type" value="Genomic_DNA"/>
</dbReference>
<dbReference type="PANTHER" id="PTHR30582">
    <property type="entry name" value="L,D-TRANSPEPTIDASE"/>
    <property type="match status" value="1"/>
</dbReference>
<keyword evidence="3" id="KW-0808">Transferase</keyword>
<dbReference type="PANTHER" id="PTHR30582:SF2">
    <property type="entry name" value="L,D-TRANSPEPTIDASE YCIB-RELATED"/>
    <property type="match status" value="1"/>
</dbReference>
<keyword evidence="6 13" id="KW-0573">Peptidoglycan synthesis</keyword>
<organism evidence="16 17">
    <name type="scientific">Acidipropionibacterium jensenii</name>
    <dbReference type="NCBI Taxonomy" id="1749"/>
    <lineage>
        <taxon>Bacteria</taxon>
        <taxon>Bacillati</taxon>
        <taxon>Actinomycetota</taxon>
        <taxon>Actinomycetes</taxon>
        <taxon>Propionibacteriales</taxon>
        <taxon>Propionibacteriaceae</taxon>
        <taxon>Acidipropionibacterium</taxon>
    </lineage>
</organism>
<evidence type="ECO:0000259" key="15">
    <source>
        <dbReference type="PROSITE" id="PS52029"/>
    </source>
</evidence>
<dbReference type="GO" id="GO:0071555">
    <property type="term" value="P:cell wall organization"/>
    <property type="evidence" value="ECO:0007669"/>
    <property type="project" value="UniProtKB-UniRule"/>
</dbReference>
<dbReference type="Proteomes" id="UP000285875">
    <property type="component" value="Chromosome"/>
</dbReference>
<keyword evidence="8" id="KW-0564">Palmitate</keyword>
<evidence type="ECO:0000256" key="12">
    <source>
        <dbReference type="ARBA" id="ARBA00060592"/>
    </source>
</evidence>
<dbReference type="GO" id="GO:0005576">
    <property type="term" value="C:extracellular region"/>
    <property type="evidence" value="ECO:0007669"/>
    <property type="project" value="TreeGrafter"/>
</dbReference>
<dbReference type="CDD" id="cd13432">
    <property type="entry name" value="LDT_IgD_like_2"/>
    <property type="match status" value="1"/>
</dbReference>
<keyword evidence="2" id="KW-1003">Cell membrane</keyword>
<evidence type="ECO:0000313" key="17">
    <source>
        <dbReference type="Proteomes" id="UP000285875"/>
    </source>
</evidence>
<dbReference type="CDD" id="cd16913">
    <property type="entry name" value="YkuD_like"/>
    <property type="match status" value="1"/>
</dbReference>
<evidence type="ECO:0000256" key="10">
    <source>
        <dbReference type="ARBA" id="ARBA00023315"/>
    </source>
</evidence>
<evidence type="ECO:0000313" key="16">
    <source>
        <dbReference type="EMBL" id="AZZ40536.1"/>
    </source>
</evidence>
<evidence type="ECO:0000256" key="4">
    <source>
        <dbReference type="ARBA" id="ARBA00022729"/>
    </source>
</evidence>
<feature type="active site" description="Proton donor/acceptor" evidence="13">
    <location>
        <position position="415"/>
    </location>
</feature>
<evidence type="ECO:0000256" key="8">
    <source>
        <dbReference type="ARBA" id="ARBA00023139"/>
    </source>
</evidence>
<protein>
    <submittedName>
        <fullName evidence="16">Secreted lipoprotein</fullName>
    </submittedName>
</protein>
<evidence type="ECO:0000256" key="13">
    <source>
        <dbReference type="PROSITE-ProRule" id="PRU01373"/>
    </source>
</evidence>
<comment type="pathway">
    <text evidence="12">Glycan biosynthesis.</text>
</comment>
<feature type="region of interest" description="Disordered" evidence="14">
    <location>
        <begin position="1"/>
        <end position="45"/>
    </location>
</feature>
<feature type="region of interest" description="Disordered" evidence="14">
    <location>
        <begin position="111"/>
        <end position="141"/>
    </location>
</feature>
<dbReference type="Pfam" id="PF17964">
    <property type="entry name" value="Big_10"/>
    <property type="match status" value="1"/>
</dbReference>
<dbReference type="SUPFAM" id="SSF141523">
    <property type="entry name" value="L,D-transpeptidase catalytic domain-like"/>
    <property type="match status" value="1"/>
</dbReference>
<keyword evidence="4" id="KW-0732">Signal</keyword>
<dbReference type="GO" id="GO:0008360">
    <property type="term" value="P:regulation of cell shape"/>
    <property type="evidence" value="ECO:0007669"/>
    <property type="project" value="UniProtKB-UniRule"/>
</dbReference>
<keyword evidence="7" id="KW-0472">Membrane</keyword>
<dbReference type="Gene3D" id="2.60.40.3710">
    <property type="match status" value="1"/>
</dbReference>
<evidence type="ECO:0000256" key="7">
    <source>
        <dbReference type="ARBA" id="ARBA00023136"/>
    </source>
</evidence>
<keyword evidence="10" id="KW-0012">Acyltransferase</keyword>
<gene>
    <name evidence="16" type="ORF">C0Z10_13210</name>
</gene>
<dbReference type="Gene3D" id="2.60.40.3780">
    <property type="match status" value="1"/>
</dbReference>
<sequence length="485" mass="51217">MSHRRSPVGATSLPPGSWGPRVVGGTHPGHRNLPREPLSAPTGVPPGGRCAEHELPWYGVWILGRAPTPPIYPPTHHSLEAFVPSFPTRRSVLACGAVAVPLVLAGCSKNAGSTAGSPAGSSGQGGASAQPSATPTPAQASVVVTSQHPLNQIRPADTLTFTVKNGTLASVAVTNADGESVDGTLAKGVWTPKHPFRLNRNYTAVSTLNGAAGTSKVTTRITTLDADSNTVNFLYEDMQVGAGMPVIIKFENDVADADKRKAIQEAMTITTSPQQTGAWGWMDNTQLVWRPEKYWQAGTKVSVSGKIAGLPTSSHRFITDNVSGGFTVDAVRILYVDIPGHTMKVTKNGATVKTLPITTGKDGFATRSGTKVIIERDSSLIMDSSTVGIPEGSADSYRLDVKWAMRVTYTGEFIHAAPWSQGSQGSANVSHGCVGLSTANAQWLFNFCRAGDIVVNTGSSRNFKPSEGIGCWVYDWAGWQKLSAV</sequence>
<keyword evidence="5 13" id="KW-0133">Cell shape</keyword>
<feature type="domain" description="L,D-TPase catalytic" evidence="15">
    <location>
        <begin position="332"/>
        <end position="457"/>
    </location>
</feature>
<dbReference type="InterPro" id="IPR005490">
    <property type="entry name" value="LD_TPept_cat_dom"/>
</dbReference>
<dbReference type="Gene3D" id="2.40.440.10">
    <property type="entry name" value="L,D-transpeptidase catalytic domain-like"/>
    <property type="match status" value="1"/>
</dbReference>
<keyword evidence="9 16" id="KW-0449">Lipoprotein</keyword>
<dbReference type="InterPro" id="IPR038063">
    <property type="entry name" value="Transpep_catalytic_dom"/>
</dbReference>
<feature type="active site" description="Nucleophile" evidence="13">
    <location>
        <position position="433"/>
    </location>
</feature>